<keyword evidence="3" id="KW-1185">Reference proteome</keyword>
<dbReference type="Proteomes" id="UP001558713">
    <property type="component" value="Unassembled WGS sequence"/>
</dbReference>
<dbReference type="AlphaFoldDB" id="A0ABD1BSD1"/>
<dbReference type="EMBL" id="JBANAX010000161">
    <property type="protein sequence ID" value="KAL1220110.1"/>
    <property type="molecule type" value="Genomic_DNA"/>
</dbReference>
<accession>A0ABD1BSD1</accession>
<dbReference type="NCBIfam" id="TIGR01640">
    <property type="entry name" value="F_box_assoc_1"/>
    <property type="match status" value="1"/>
</dbReference>
<evidence type="ECO:0000259" key="1">
    <source>
        <dbReference type="PROSITE" id="PS50181"/>
    </source>
</evidence>
<dbReference type="InterPro" id="IPR013187">
    <property type="entry name" value="F-box-assoc_dom_typ3"/>
</dbReference>
<sequence>MSRGRKRLKQAASEQDFTLKECQSIVQAVSLRGSNQIKIMDAKRDNSLALFPESLCIRRGTFLASYFDSSFTLVQTVETKIKSSLFATLYFGLAVTQQKSRRDMCEIPRDLMIEVFMRLPAKSLMKFKCISKHWSSLISSRYFCNRVFTVARQQQPRLYMCLVDQFGQRELLSLSMSSTSPDNTCFVVDQDLSSPGMGGFFLSIVHDLMCFYVTTNACIYNPNTKQLLTLPAIKSDIIDEQGQRKDTRYPIGHDPVNDQYKLFCTIAISSRGLANLKSEHWVFVLEAGGLWKKVVPREHYHPHAPLSRGWFVSGSVVHYMAWLDMHICAVVSFEITSEELTIIPVPKKAGDVFLPAVMMMADIIEYGGKIAIFDHSYLDDEGLVDLWVLEDAGKKKWSKQTLVLQPCQRHLVHDTELKVKGTIRDGKVILAPSEMGSGFYIMYYDIQSNSLTRVKIEGVPHYWFDKICYFDLKFMDESESFIYLET</sequence>
<dbReference type="InterPro" id="IPR017451">
    <property type="entry name" value="F-box-assoc_interact_dom"/>
</dbReference>
<protein>
    <submittedName>
        <fullName evidence="2">F-box protein</fullName>
    </submittedName>
</protein>
<dbReference type="Pfam" id="PF00646">
    <property type="entry name" value="F-box"/>
    <property type="match status" value="1"/>
</dbReference>
<reference evidence="2 3" key="1">
    <citation type="submission" date="2024-04" db="EMBL/GenBank/DDBJ databases">
        <title>Genome assembly C_amara_ONT_v2.</title>
        <authorList>
            <person name="Yant L."/>
            <person name="Moore C."/>
            <person name="Slenker M."/>
        </authorList>
    </citation>
    <scope>NUCLEOTIDE SEQUENCE [LARGE SCALE GENOMIC DNA]</scope>
    <source>
        <tissue evidence="2">Leaf</tissue>
    </source>
</reference>
<name>A0ABD1BSD1_CARAN</name>
<organism evidence="2 3">
    <name type="scientific">Cardamine amara subsp. amara</name>
    <dbReference type="NCBI Taxonomy" id="228776"/>
    <lineage>
        <taxon>Eukaryota</taxon>
        <taxon>Viridiplantae</taxon>
        <taxon>Streptophyta</taxon>
        <taxon>Embryophyta</taxon>
        <taxon>Tracheophyta</taxon>
        <taxon>Spermatophyta</taxon>
        <taxon>Magnoliopsida</taxon>
        <taxon>eudicotyledons</taxon>
        <taxon>Gunneridae</taxon>
        <taxon>Pentapetalae</taxon>
        <taxon>rosids</taxon>
        <taxon>malvids</taxon>
        <taxon>Brassicales</taxon>
        <taxon>Brassicaceae</taxon>
        <taxon>Cardamineae</taxon>
        <taxon>Cardamine</taxon>
    </lineage>
</organism>
<dbReference type="CDD" id="cd22157">
    <property type="entry name" value="F-box_AtFBW1-like"/>
    <property type="match status" value="1"/>
</dbReference>
<dbReference type="PANTHER" id="PTHR31111">
    <property type="entry name" value="BNAA05G37150D PROTEIN-RELATED"/>
    <property type="match status" value="1"/>
</dbReference>
<proteinExistence type="predicted"/>
<gene>
    <name evidence="2" type="ORF">V5N11_035043</name>
</gene>
<dbReference type="Pfam" id="PF08268">
    <property type="entry name" value="FBA_3"/>
    <property type="match status" value="1"/>
</dbReference>
<comment type="caution">
    <text evidence="2">The sequence shown here is derived from an EMBL/GenBank/DDBJ whole genome shotgun (WGS) entry which is preliminary data.</text>
</comment>
<dbReference type="PANTHER" id="PTHR31111:SF138">
    <property type="entry name" value="F-BOX ASSOCIATED DOMAIN-CONTAINING PROTEIN"/>
    <property type="match status" value="1"/>
</dbReference>
<dbReference type="SMART" id="SM00256">
    <property type="entry name" value="FBOX"/>
    <property type="match status" value="1"/>
</dbReference>
<dbReference type="Gene3D" id="1.20.1280.50">
    <property type="match status" value="1"/>
</dbReference>
<evidence type="ECO:0000313" key="3">
    <source>
        <dbReference type="Proteomes" id="UP001558713"/>
    </source>
</evidence>
<evidence type="ECO:0000313" key="2">
    <source>
        <dbReference type="EMBL" id="KAL1220110.1"/>
    </source>
</evidence>
<dbReference type="InterPro" id="IPR001810">
    <property type="entry name" value="F-box_dom"/>
</dbReference>
<feature type="domain" description="F-box" evidence="1">
    <location>
        <begin position="101"/>
        <end position="151"/>
    </location>
</feature>
<dbReference type="PROSITE" id="PS50181">
    <property type="entry name" value="FBOX"/>
    <property type="match status" value="1"/>
</dbReference>
<dbReference type="SUPFAM" id="SSF81383">
    <property type="entry name" value="F-box domain"/>
    <property type="match status" value="1"/>
</dbReference>
<dbReference type="InterPro" id="IPR036047">
    <property type="entry name" value="F-box-like_dom_sf"/>
</dbReference>